<comment type="PTM">
    <text evidence="7">4'-phosphopantetheine is transferred from CoA to a specific serine of apo-ACP by AcpS. This modification is essential for activity because fatty acids are bound in thioester linkage to the sulfhydryl of the prosthetic group.</text>
</comment>
<evidence type="ECO:0000256" key="6">
    <source>
        <dbReference type="ARBA" id="ARBA00023160"/>
    </source>
</evidence>
<keyword evidence="5 7" id="KW-0443">Lipid metabolism</keyword>
<dbReference type="NCBIfam" id="NF002149">
    <property type="entry name" value="PRK00982.1-3"/>
    <property type="match status" value="1"/>
</dbReference>
<evidence type="ECO:0000256" key="9">
    <source>
        <dbReference type="RuleBase" id="RU003545"/>
    </source>
</evidence>
<dbReference type="InterPro" id="IPR036736">
    <property type="entry name" value="ACP-like_sf"/>
</dbReference>
<comment type="PTM">
    <text evidence="9">4'-phosphopantetheine is transferred from CoA to a specific serine of apo-ACP by acpS.</text>
</comment>
<keyword evidence="4 7" id="KW-0276">Fatty acid metabolism</keyword>
<evidence type="ECO:0000313" key="12">
    <source>
        <dbReference type="Proteomes" id="UP000236284"/>
    </source>
</evidence>
<keyword evidence="12" id="KW-1185">Reference proteome</keyword>
<comment type="subcellular location">
    <subcellularLocation>
        <location evidence="7">Cytoplasm</location>
    </subcellularLocation>
</comment>
<evidence type="ECO:0000256" key="1">
    <source>
        <dbReference type="ARBA" id="ARBA00022450"/>
    </source>
</evidence>
<accession>A0ABX4WHH4</accession>
<proteinExistence type="inferred from homology"/>
<keyword evidence="6 7" id="KW-0275">Fatty acid biosynthesis</keyword>
<keyword evidence="1 7" id="KW-0596">Phosphopantetheine</keyword>
<dbReference type="PANTHER" id="PTHR20863">
    <property type="entry name" value="ACYL CARRIER PROTEIN"/>
    <property type="match status" value="1"/>
</dbReference>
<dbReference type="PANTHER" id="PTHR20863:SF76">
    <property type="entry name" value="CARRIER DOMAIN-CONTAINING PROTEIN"/>
    <property type="match status" value="1"/>
</dbReference>
<comment type="function">
    <text evidence="7 9">Carrier of the growing fatty acid chain in fatty acid biosynthesis.</text>
</comment>
<dbReference type="NCBIfam" id="NF002151">
    <property type="entry name" value="PRK00982.1-5"/>
    <property type="match status" value="1"/>
</dbReference>
<dbReference type="InterPro" id="IPR009081">
    <property type="entry name" value="PP-bd_ACP"/>
</dbReference>
<dbReference type="NCBIfam" id="TIGR00517">
    <property type="entry name" value="acyl_carrier"/>
    <property type="match status" value="1"/>
</dbReference>
<dbReference type="Gene3D" id="1.10.1200.10">
    <property type="entry name" value="ACP-like"/>
    <property type="match status" value="1"/>
</dbReference>
<feature type="modified residue" description="O-(pantetheine 4'-phosphoryl)serine" evidence="7">
    <location>
        <position position="43"/>
    </location>
</feature>
<organism evidence="11 12">
    <name type="scientific">Cylindrospermopsis raciborskii C07</name>
    <dbReference type="NCBI Taxonomy" id="2014886"/>
    <lineage>
        <taxon>Bacteria</taxon>
        <taxon>Bacillati</taxon>
        <taxon>Cyanobacteriota</taxon>
        <taxon>Cyanophyceae</taxon>
        <taxon>Nostocales</taxon>
        <taxon>Aphanizomenonaceae</taxon>
        <taxon>Cylindrospermopsis</taxon>
    </lineage>
</organism>
<gene>
    <name evidence="7" type="primary">acpP</name>
    <name evidence="11" type="ORF">CEP15_16945</name>
</gene>
<evidence type="ECO:0000256" key="5">
    <source>
        <dbReference type="ARBA" id="ARBA00023098"/>
    </source>
</evidence>
<feature type="domain" description="Carrier" evidence="10">
    <location>
        <begin position="8"/>
        <end position="83"/>
    </location>
</feature>
<dbReference type="Proteomes" id="UP000236284">
    <property type="component" value="Unassembled WGS sequence"/>
</dbReference>
<evidence type="ECO:0000256" key="4">
    <source>
        <dbReference type="ARBA" id="ARBA00022832"/>
    </source>
</evidence>
<evidence type="ECO:0000256" key="8">
    <source>
        <dbReference type="NCBIfam" id="TIGR00517"/>
    </source>
</evidence>
<reference evidence="11 12" key="1">
    <citation type="submission" date="2017-06" db="EMBL/GenBank/DDBJ databases">
        <title>Genome variation in co-occurring toxic Cylindrospermopsis raciborskii strains determines phenotypic plasticity.</title>
        <authorList>
            <person name="Willis A."/>
            <person name="Woodhouse J."/>
            <person name="Ongley S."/>
            <person name="Jex A."/>
            <person name="Burford M."/>
            <person name="Neilan B."/>
        </authorList>
    </citation>
    <scope>NUCLEOTIDE SEQUENCE [LARGE SCALE GENOMIC DNA]</scope>
    <source>
        <strain evidence="11 12">C07</strain>
    </source>
</reference>
<keyword evidence="3 7" id="KW-0597">Phosphoprotein</keyword>
<comment type="similarity">
    <text evidence="7">Belongs to the acyl carrier protein (ACP) family.</text>
</comment>
<dbReference type="HAMAP" id="MF_01217">
    <property type="entry name" value="Acyl_carrier"/>
    <property type="match status" value="1"/>
</dbReference>
<keyword evidence="2 7" id="KW-0444">Lipid biosynthesis</keyword>
<dbReference type="RefSeq" id="WP_102939226.1">
    <property type="nucleotide sequence ID" value="NZ_NJHS01000387.1"/>
</dbReference>
<evidence type="ECO:0000313" key="11">
    <source>
        <dbReference type="EMBL" id="PNJ92007.1"/>
    </source>
</evidence>
<dbReference type="NCBIfam" id="NF002150">
    <property type="entry name" value="PRK00982.1-4"/>
    <property type="match status" value="1"/>
</dbReference>
<comment type="pathway">
    <text evidence="7 9">Lipid metabolism; fatty acid biosynthesis.</text>
</comment>
<comment type="caution">
    <text evidence="11">The sequence shown here is derived from an EMBL/GenBank/DDBJ whole genome shotgun (WGS) entry which is preliminary data.</text>
</comment>
<sequence length="88" mass="9632">MSANEIFDKTFQRVKKIVVDQLSVDAETVIPKASFANDLSADSLDTVELVMALEEEFGVEIPDEAAEKITTVQEAVDYIINNAPESAL</sequence>
<name>A0ABX4WHH4_9CYAN</name>
<protein>
    <recommendedName>
        <fullName evidence="7 8">Acyl carrier protein</fullName>
        <shortName evidence="7">ACP</shortName>
    </recommendedName>
</protein>
<dbReference type="EMBL" id="NJHS01000387">
    <property type="protein sequence ID" value="PNJ92007.1"/>
    <property type="molecule type" value="Genomic_DNA"/>
</dbReference>
<keyword evidence="7" id="KW-0963">Cytoplasm</keyword>
<dbReference type="SUPFAM" id="SSF47336">
    <property type="entry name" value="ACP-like"/>
    <property type="match status" value="1"/>
</dbReference>
<evidence type="ECO:0000256" key="3">
    <source>
        <dbReference type="ARBA" id="ARBA00022553"/>
    </source>
</evidence>
<dbReference type="PROSITE" id="PS50075">
    <property type="entry name" value="CARRIER"/>
    <property type="match status" value="1"/>
</dbReference>
<dbReference type="InterPro" id="IPR003231">
    <property type="entry name" value="ACP"/>
</dbReference>
<dbReference type="Pfam" id="PF00550">
    <property type="entry name" value="PP-binding"/>
    <property type="match status" value="1"/>
</dbReference>
<evidence type="ECO:0000259" key="10">
    <source>
        <dbReference type="PROSITE" id="PS50075"/>
    </source>
</evidence>
<evidence type="ECO:0000256" key="7">
    <source>
        <dbReference type="HAMAP-Rule" id="MF_01217"/>
    </source>
</evidence>
<evidence type="ECO:0000256" key="2">
    <source>
        <dbReference type="ARBA" id="ARBA00022516"/>
    </source>
</evidence>
<dbReference type="NCBIfam" id="NF002148">
    <property type="entry name" value="PRK00982.1-2"/>
    <property type="match status" value="1"/>
</dbReference>